<evidence type="ECO:0000313" key="1">
    <source>
        <dbReference type="EMBL" id="GFO17791.1"/>
    </source>
</evidence>
<gene>
    <name evidence="1" type="ORF">PoB_004429600</name>
</gene>
<name>A0AAV4BG20_9GAST</name>
<comment type="caution">
    <text evidence="1">The sequence shown here is derived from an EMBL/GenBank/DDBJ whole genome shotgun (WGS) entry which is preliminary data.</text>
</comment>
<dbReference type="Proteomes" id="UP000735302">
    <property type="component" value="Unassembled WGS sequence"/>
</dbReference>
<keyword evidence="2" id="KW-1185">Reference proteome</keyword>
<protein>
    <submittedName>
        <fullName evidence="1">Uncharacterized protein</fullName>
    </submittedName>
</protein>
<dbReference type="EMBL" id="BLXT01004900">
    <property type="protein sequence ID" value="GFO17791.1"/>
    <property type="molecule type" value="Genomic_DNA"/>
</dbReference>
<accession>A0AAV4BG20</accession>
<organism evidence="1 2">
    <name type="scientific">Plakobranchus ocellatus</name>
    <dbReference type="NCBI Taxonomy" id="259542"/>
    <lineage>
        <taxon>Eukaryota</taxon>
        <taxon>Metazoa</taxon>
        <taxon>Spiralia</taxon>
        <taxon>Lophotrochozoa</taxon>
        <taxon>Mollusca</taxon>
        <taxon>Gastropoda</taxon>
        <taxon>Heterobranchia</taxon>
        <taxon>Euthyneura</taxon>
        <taxon>Panpulmonata</taxon>
        <taxon>Sacoglossa</taxon>
        <taxon>Placobranchoidea</taxon>
        <taxon>Plakobranchidae</taxon>
        <taxon>Plakobranchus</taxon>
    </lineage>
</organism>
<evidence type="ECO:0000313" key="2">
    <source>
        <dbReference type="Proteomes" id="UP000735302"/>
    </source>
</evidence>
<proteinExistence type="predicted"/>
<dbReference type="AlphaFoldDB" id="A0AAV4BG20"/>
<sequence>MGRAIVALLIRGKLHLPLPRRPCNVILSSHLCSQTTTLTPTVRWNMGRHLTRSQRKLTLFHEYDVDLSELKPSVVVEMPQLVKLVRDLRCHECPRDLCSYKKSFIEQEKSYNKKKNHRCMQPKKKPNERRRLRKRRCIMRLECYEVSFKGIGL</sequence>
<reference evidence="1 2" key="1">
    <citation type="journal article" date="2021" name="Elife">
        <title>Chloroplast acquisition without the gene transfer in kleptoplastic sea slugs, Plakobranchus ocellatus.</title>
        <authorList>
            <person name="Maeda T."/>
            <person name="Takahashi S."/>
            <person name="Yoshida T."/>
            <person name="Shimamura S."/>
            <person name="Takaki Y."/>
            <person name="Nagai Y."/>
            <person name="Toyoda A."/>
            <person name="Suzuki Y."/>
            <person name="Arimoto A."/>
            <person name="Ishii H."/>
            <person name="Satoh N."/>
            <person name="Nishiyama T."/>
            <person name="Hasebe M."/>
            <person name="Maruyama T."/>
            <person name="Minagawa J."/>
            <person name="Obokata J."/>
            <person name="Shigenobu S."/>
        </authorList>
    </citation>
    <scope>NUCLEOTIDE SEQUENCE [LARGE SCALE GENOMIC DNA]</scope>
</reference>